<feature type="compositionally biased region" description="Basic residues" evidence="8">
    <location>
        <begin position="515"/>
        <end position="537"/>
    </location>
</feature>
<feature type="compositionally biased region" description="Acidic residues" evidence="8">
    <location>
        <begin position="390"/>
        <end position="401"/>
    </location>
</feature>
<dbReference type="HOGENOM" id="CLU_321894_0_0_1"/>
<feature type="transmembrane region" description="Helical" evidence="9">
    <location>
        <begin position="175"/>
        <end position="191"/>
    </location>
</feature>
<feature type="region of interest" description="Disordered" evidence="8">
    <location>
        <begin position="441"/>
        <end position="571"/>
    </location>
</feature>
<feature type="compositionally biased region" description="Low complexity" evidence="8">
    <location>
        <begin position="476"/>
        <end position="494"/>
    </location>
</feature>
<feature type="region of interest" description="Disordered" evidence="8">
    <location>
        <begin position="662"/>
        <end position="682"/>
    </location>
</feature>
<feature type="region of interest" description="Disordered" evidence="8">
    <location>
        <begin position="322"/>
        <end position="414"/>
    </location>
</feature>
<dbReference type="GO" id="GO:0030867">
    <property type="term" value="C:rough endoplasmic reticulum membrane"/>
    <property type="evidence" value="ECO:0007669"/>
    <property type="project" value="UniProtKB-SubCell"/>
</dbReference>
<evidence type="ECO:0000256" key="5">
    <source>
        <dbReference type="ARBA" id="ARBA00022989"/>
    </source>
</evidence>
<feature type="compositionally biased region" description="Low complexity" evidence="8">
    <location>
        <begin position="501"/>
        <end position="514"/>
    </location>
</feature>
<keyword evidence="7" id="KW-0539">Nucleus</keyword>
<feature type="transmembrane region" description="Helical" evidence="9">
    <location>
        <begin position="139"/>
        <end position="155"/>
    </location>
</feature>
<evidence type="ECO:0000256" key="2">
    <source>
        <dbReference type="ARBA" id="ARBA00004269"/>
    </source>
</evidence>
<evidence type="ECO:0000313" key="11">
    <source>
        <dbReference type="Proteomes" id="UP000008068"/>
    </source>
</evidence>
<name>G0NZ53_CAEBE</name>
<keyword evidence="11" id="KW-1185">Reference proteome</keyword>
<evidence type="ECO:0000256" key="7">
    <source>
        <dbReference type="ARBA" id="ARBA00023242"/>
    </source>
</evidence>
<feature type="region of interest" description="Disordered" evidence="8">
    <location>
        <begin position="913"/>
        <end position="950"/>
    </location>
</feature>
<dbReference type="STRING" id="135651.G0NZ53"/>
<accession>G0NZ53</accession>
<dbReference type="Pfam" id="PF09726">
    <property type="entry name" value="Macoilin"/>
    <property type="match status" value="2"/>
</dbReference>
<feature type="region of interest" description="Disordered" evidence="8">
    <location>
        <begin position="780"/>
        <end position="825"/>
    </location>
</feature>
<feature type="compositionally biased region" description="Polar residues" evidence="8">
    <location>
        <begin position="780"/>
        <end position="820"/>
    </location>
</feature>
<feature type="compositionally biased region" description="Acidic residues" evidence="8">
    <location>
        <begin position="459"/>
        <end position="468"/>
    </location>
</feature>
<feature type="transmembrane region" description="Helical" evidence="9">
    <location>
        <begin position="198"/>
        <end position="215"/>
    </location>
</feature>
<keyword evidence="5 9" id="KW-1133">Transmembrane helix</keyword>
<keyword evidence="6 9" id="KW-0472">Membrane</keyword>
<dbReference type="GO" id="GO:0031965">
    <property type="term" value="C:nuclear membrane"/>
    <property type="evidence" value="ECO:0007669"/>
    <property type="project" value="UniProtKB-SubCell"/>
</dbReference>
<dbReference type="GO" id="GO:0006935">
    <property type="term" value="P:chemotaxis"/>
    <property type="evidence" value="ECO:0007669"/>
    <property type="project" value="TreeGrafter"/>
</dbReference>
<keyword evidence="3 9" id="KW-0812">Transmembrane</keyword>
<dbReference type="InterPro" id="IPR019130">
    <property type="entry name" value="Macoilin"/>
</dbReference>
<organism evidence="11">
    <name type="scientific">Caenorhabditis brenneri</name>
    <name type="common">Nematode worm</name>
    <dbReference type="NCBI Taxonomy" id="135651"/>
    <lineage>
        <taxon>Eukaryota</taxon>
        <taxon>Metazoa</taxon>
        <taxon>Ecdysozoa</taxon>
        <taxon>Nematoda</taxon>
        <taxon>Chromadorea</taxon>
        <taxon>Rhabditida</taxon>
        <taxon>Rhabditina</taxon>
        <taxon>Rhabditomorpha</taxon>
        <taxon>Rhabditoidea</taxon>
        <taxon>Rhabditidae</taxon>
        <taxon>Peloderinae</taxon>
        <taxon>Caenorhabditis</taxon>
    </lineage>
</organism>
<feature type="compositionally biased region" description="Low complexity" evidence="8">
    <location>
        <begin position="442"/>
        <end position="454"/>
    </location>
</feature>
<dbReference type="FunCoup" id="G0NZ53">
    <property type="interactions" value="2898"/>
</dbReference>
<feature type="transmembrane region" description="Helical" evidence="9">
    <location>
        <begin position="423"/>
        <end position="441"/>
    </location>
</feature>
<evidence type="ECO:0000256" key="1">
    <source>
        <dbReference type="ARBA" id="ARBA00004232"/>
    </source>
</evidence>
<dbReference type="InParanoid" id="G0NZ53"/>
<dbReference type="EMBL" id="GL379987">
    <property type="protein sequence ID" value="EGT41065.1"/>
    <property type="molecule type" value="Genomic_DNA"/>
</dbReference>
<evidence type="ECO:0000256" key="9">
    <source>
        <dbReference type="SAM" id="Phobius"/>
    </source>
</evidence>
<protein>
    <submittedName>
        <fullName evidence="10">Uncharacterized protein</fullName>
    </submittedName>
</protein>
<feature type="transmembrane region" description="Helical" evidence="9">
    <location>
        <begin position="115"/>
        <end position="134"/>
    </location>
</feature>
<evidence type="ECO:0000256" key="3">
    <source>
        <dbReference type="ARBA" id="ARBA00022692"/>
    </source>
</evidence>
<gene>
    <name evidence="10" type="ORF">CAEBREN_30217</name>
</gene>
<evidence type="ECO:0000256" key="8">
    <source>
        <dbReference type="SAM" id="MobiDB-lite"/>
    </source>
</evidence>
<evidence type="ECO:0000313" key="10">
    <source>
        <dbReference type="EMBL" id="EGT41065.1"/>
    </source>
</evidence>
<evidence type="ECO:0000256" key="6">
    <source>
        <dbReference type="ARBA" id="ARBA00023136"/>
    </source>
</evidence>
<dbReference type="GO" id="GO:0023041">
    <property type="term" value="P:neuronal signal transduction"/>
    <property type="evidence" value="ECO:0007669"/>
    <property type="project" value="InterPro"/>
</dbReference>
<sequence>MQLTQKPKQAQKRSRGDKNIKRLQINRRGRPEISQPYVIIFDNLLKKRYFSAPSIFFYVRITIVWFLMIALDAMTGFRFELLWPAWLMIRAAIESLQMRNQHCLTNISNPSAARFSILFVCITATSDLICYLFIPLRMLVFLATTLVWISLFFHTQGGFLRGLATLYGGEKSQSWPIMSITTFIVIFELFLRIRITKYDYIFMFRSHPILIGFFPNVTEWTGVSPVWPRSLNAFFGAHSLGYPAILVTVSLHYYLNEWKLRRKQCDVSNRNEQLFRILVESLPAEYEGPKDYTSQQCLEDGTDLYYLDPPVQTTTTQMQAIQAAPGVSATPPATTSKKNGIHKRNGDVVHQQQSSTTTSSKKKKNGSAYNSTPPNDKKKSSSKSIRDVDLDMDVDDSDADDYSWRADPSGEEQQLKRGGGISILRIVFSTAWWMISALFGGSSSSDTSSQSSSTLNRLDDDDDDEEIELEKKNGRTDSLTNSTTATTTKARANTMPSTTRNQNNNLNNHNNNNNQKHKQSNGKSHHHHQNHQNHHQKSNGNSSNGHARGGAAIRDSSHDTNASNDTDIRSMSRELESLRAEISSRRSLEEDYKLQVSMHESNETRLSQQLSNMRLKVEQMEIKQSTLERHRESDKLQLEQSERKYADLMAKKTEIEATLSAERKARQENASKKYDVAEHQRERERQLESEIDKLRAELKSKDETNIRMESELHTLRNYKEENDIEALHMELRMVRDKSIQMEESLAGENKLKQSLFKCLGDARDMIKDLERTIKELELKNGSSGRASSETLMNGRSSTEANNENDTTASDQSSPHQNSAMGSPIPFAKMPLTVNVSNRHGSPFSEKLSPIASIGSMMAAAGVPAPPPDYMMAVGASAASAVSQKQQGAAFAAIRYNEFTHMPTGGEHRLFDTPISTTSASSSNGTNPEDDFLMNKGKYGAPAQPTTARLA</sequence>
<dbReference type="OrthoDB" id="10071111at2759"/>
<dbReference type="PANTHER" id="PTHR13289">
    <property type="entry name" value="PROTEIN PHOSPHATASE 1-BINDING PROTEIN BIFOCAL"/>
    <property type="match status" value="1"/>
</dbReference>
<feature type="transmembrane region" description="Helical" evidence="9">
    <location>
        <begin position="55"/>
        <end position="77"/>
    </location>
</feature>
<dbReference type="eggNOG" id="KOG1821">
    <property type="taxonomic scope" value="Eukaryota"/>
</dbReference>
<reference evidence="11" key="1">
    <citation type="submission" date="2011-07" db="EMBL/GenBank/DDBJ databases">
        <authorList>
            <consortium name="Caenorhabditis brenneri Sequencing and Analysis Consortium"/>
            <person name="Wilson R.K."/>
        </authorList>
    </citation>
    <scope>NUCLEOTIDE SEQUENCE [LARGE SCALE GENOMIC DNA]</scope>
    <source>
        <strain evidence="11">PB2801</strain>
    </source>
</reference>
<feature type="transmembrane region" description="Helical" evidence="9">
    <location>
        <begin position="235"/>
        <end position="255"/>
    </location>
</feature>
<proteinExistence type="predicted"/>
<evidence type="ECO:0000256" key="4">
    <source>
        <dbReference type="ARBA" id="ARBA00022824"/>
    </source>
</evidence>
<dbReference type="AlphaFoldDB" id="G0NZ53"/>
<keyword evidence="4" id="KW-0256">Endoplasmic reticulum</keyword>
<dbReference type="Proteomes" id="UP000008068">
    <property type="component" value="Unassembled WGS sequence"/>
</dbReference>
<comment type="subcellular location">
    <subcellularLocation>
        <location evidence="1">Nucleus membrane</location>
        <topology evidence="1">Multi-pass membrane protein</topology>
    </subcellularLocation>
    <subcellularLocation>
        <location evidence="2">Rough endoplasmic reticulum membrane</location>
        <topology evidence="2">Multi-pass membrane protein</topology>
    </subcellularLocation>
</comment>
<dbReference type="PANTHER" id="PTHR13289:SF6">
    <property type="entry name" value="MACOILIN"/>
    <property type="match status" value="1"/>
</dbReference>
<dbReference type="GO" id="GO:0008017">
    <property type="term" value="F:microtubule binding"/>
    <property type="evidence" value="ECO:0007669"/>
    <property type="project" value="TreeGrafter"/>
</dbReference>
<feature type="compositionally biased region" description="Basic and acidic residues" evidence="8">
    <location>
        <begin position="375"/>
        <end position="389"/>
    </location>
</feature>